<dbReference type="InterPro" id="IPR015943">
    <property type="entry name" value="WD40/YVTN_repeat-like_dom_sf"/>
</dbReference>
<comment type="caution">
    <text evidence="5">The sequence shown here is derived from an EMBL/GenBank/DDBJ whole genome shotgun (WGS) entry which is preliminary data.</text>
</comment>
<evidence type="ECO:0000259" key="4">
    <source>
        <dbReference type="Pfam" id="PF21034"/>
    </source>
</evidence>
<dbReference type="EMBL" id="JAFNEN010000556">
    <property type="protein sequence ID" value="KAG8180685.1"/>
    <property type="molecule type" value="Genomic_DNA"/>
</dbReference>
<evidence type="ECO:0000259" key="3">
    <source>
        <dbReference type="Pfam" id="PF12490"/>
    </source>
</evidence>
<dbReference type="SUPFAM" id="SSF50978">
    <property type="entry name" value="WD40 repeat-like"/>
    <property type="match status" value="1"/>
</dbReference>
<feature type="region of interest" description="Disordered" evidence="2">
    <location>
        <begin position="446"/>
        <end position="478"/>
    </location>
</feature>
<dbReference type="Pfam" id="PF21034">
    <property type="entry name" value="BCAS3_WD40"/>
    <property type="match status" value="1"/>
</dbReference>
<organism evidence="5 6">
    <name type="scientific">Oedothorax gibbosus</name>
    <dbReference type="NCBI Taxonomy" id="931172"/>
    <lineage>
        <taxon>Eukaryota</taxon>
        <taxon>Metazoa</taxon>
        <taxon>Ecdysozoa</taxon>
        <taxon>Arthropoda</taxon>
        <taxon>Chelicerata</taxon>
        <taxon>Arachnida</taxon>
        <taxon>Araneae</taxon>
        <taxon>Araneomorphae</taxon>
        <taxon>Entelegynae</taxon>
        <taxon>Araneoidea</taxon>
        <taxon>Linyphiidae</taxon>
        <taxon>Erigoninae</taxon>
        <taxon>Oedothorax</taxon>
    </lineage>
</organism>
<feature type="compositionally biased region" description="Polar residues" evidence="2">
    <location>
        <begin position="449"/>
        <end position="458"/>
    </location>
</feature>
<dbReference type="GO" id="GO:0042594">
    <property type="term" value="P:response to starvation"/>
    <property type="evidence" value="ECO:0007669"/>
    <property type="project" value="TreeGrafter"/>
</dbReference>
<dbReference type="InterPro" id="IPR036322">
    <property type="entry name" value="WD40_repeat_dom_sf"/>
</dbReference>
<dbReference type="Proteomes" id="UP000827092">
    <property type="component" value="Unassembled WGS sequence"/>
</dbReference>
<proteinExistence type="predicted"/>
<feature type="region of interest" description="Disordered" evidence="2">
    <location>
        <begin position="521"/>
        <end position="550"/>
    </location>
</feature>
<keyword evidence="6" id="KW-1185">Reference proteome</keyword>
<feature type="region of interest" description="Disordered" evidence="2">
    <location>
        <begin position="655"/>
        <end position="675"/>
    </location>
</feature>
<evidence type="ECO:0000313" key="6">
    <source>
        <dbReference type="Proteomes" id="UP000827092"/>
    </source>
</evidence>
<name>A0AAV6U9K5_9ARAC</name>
<dbReference type="InterPro" id="IPR048382">
    <property type="entry name" value="BCAS3_WD40"/>
</dbReference>
<feature type="domain" description="BCAS3 WD40" evidence="4">
    <location>
        <begin position="48"/>
        <end position="516"/>
    </location>
</feature>
<protein>
    <recommendedName>
        <fullName evidence="7">Breast carcinoma-amplified sequence 3</fullName>
    </recommendedName>
</protein>
<evidence type="ECO:0000256" key="1">
    <source>
        <dbReference type="ARBA" id="ARBA00004329"/>
    </source>
</evidence>
<dbReference type="Pfam" id="PF12490">
    <property type="entry name" value="BCAS3"/>
    <property type="match status" value="1"/>
</dbReference>
<feature type="domain" description="BCAS3" evidence="3">
    <location>
        <begin position="605"/>
        <end position="718"/>
    </location>
</feature>
<gene>
    <name evidence="5" type="ORF">JTE90_006741</name>
</gene>
<dbReference type="AlphaFoldDB" id="A0AAV6U9K5"/>
<comment type="subcellular location">
    <subcellularLocation>
        <location evidence="1">Preautophagosomal structure</location>
    </subcellularLocation>
</comment>
<sequence>MAAEPSRRGPKSTGLIVRPQAVSDKSYVESVVGFIHEVVPQTKHGERETVLWVKFDYCDINDYTLLREEAEHNANHPSLLIIVGYTNGVQIWCVPASGEAQEVLSLREGPVKFLKVLPTPEPVDNVSDRFSSSRPLIAVCDSSSAGDPFCSINFISLKTADTVESLKFSTQVADMKCAKRVLAVVLQNKIIVYNLCNLKEILNVTSCYTAVGLSYNPVALGTRWLAFANKKLVSVHQSGGGMAGDGVHSYAATLIHAAKTISKGLSMFGETVANSLSGQKLASKPAKSDPKNPEDSQPGIVTILDTHALQGEVNIDDDSEGEGLIAHFPAHANEPVAALEFDPSGMLLFTSCRLGHSFHIFRIFPHPASSAMGAVHHLYTLHRGETTSKVQDVAFSLDSRWVSVTTLRGTAHVFPITPYGGPISVRTHTSPRVVNRLSRFHKSAGLEEIQQSPSTGRNSPVLSGSPSSSSSTLSRPYDSHPGMAYHTSFVNRMGNSRLPPYPHPTTILPLAQLKQCLSFPLTGGGKPLSPSGSDRHSKRKSSTTTSESVCVSSAFAPPRAWLVGSPSLTRDKRDKPAMDSLFVIDFHANLTEYVLEPRLAAGSQRTDDSPIELEVVAHAQWNLRRPIQSPDIQPPLPASNPIMFTSESTAFSEVRSRRSSSDLVVPPSEAKPPQEESWLSEVEIITHAGPHRRLWMGPQFSFQTFQHSSNTTVLSSNSSALLSQTPESRGALPADIYTEELEVQCLRPARSNPVAMPGGHQGSSGSPGSLMCIEASSGSFEQLTSMLEVCGSWPENCPALTPSKGNEDQLKESLADAMIEDPFDSLRSEGSSEARNFRGSCEELSSSSSHSGSVSHVYDASSSLHSCMDHTLVFPSSSGSPDSS</sequence>
<feature type="region of interest" description="Disordered" evidence="2">
    <location>
        <begin position="279"/>
        <end position="299"/>
    </location>
</feature>
<evidence type="ECO:0000313" key="5">
    <source>
        <dbReference type="EMBL" id="KAG8180685.1"/>
    </source>
</evidence>
<dbReference type="PANTHER" id="PTHR13268">
    <property type="entry name" value="BREAST CARCINOMA AMPLIFIED SEQUENCE 3"/>
    <property type="match status" value="1"/>
</dbReference>
<dbReference type="Gene3D" id="2.130.10.10">
    <property type="entry name" value="YVTN repeat-like/Quinoprotein amine dehydrogenase"/>
    <property type="match status" value="1"/>
</dbReference>
<dbReference type="GO" id="GO:0006914">
    <property type="term" value="P:autophagy"/>
    <property type="evidence" value="ECO:0007669"/>
    <property type="project" value="InterPro"/>
</dbReference>
<evidence type="ECO:0000256" key="2">
    <source>
        <dbReference type="SAM" id="MobiDB-lite"/>
    </source>
</evidence>
<dbReference type="InterPro" id="IPR045142">
    <property type="entry name" value="BCAS3-like"/>
</dbReference>
<accession>A0AAV6U9K5</accession>
<dbReference type="PANTHER" id="PTHR13268:SF0">
    <property type="entry name" value="BCAS3 MICROTUBULE ASSOCIATED CELL MIGRATION FACTOR"/>
    <property type="match status" value="1"/>
</dbReference>
<dbReference type="GO" id="GO:0000407">
    <property type="term" value="C:phagophore assembly site"/>
    <property type="evidence" value="ECO:0007669"/>
    <property type="project" value="UniProtKB-SubCell"/>
</dbReference>
<evidence type="ECO:0008006" key="7">
    <source>
        <dbReference type="Google" id="ProtNLM"/>
    </source>
</evidence>
<reference evidence="5 6" key="1">
    <citation type="journal article" date="2022" name="Nat. Ecol. Evol.">
        <title>A masculinizing supergene underlies an exaggerated male reproductive morph in a spider.</title>
        <authorList>
            <person name="Hendrickx F."/>
            <person name="De Corte Z."/>
            <person name="Sonet G."/>
            <person name="Van Belleghem S.M."/>
            <person name="Kostlbacher S."/>
            <person name="Vangestel C."/>
        </authorList>
    </citation>
    <scope>NUCLEOTIDE SEQUENCE [LARGE SCALE GENOMIC DNA]</scope>
    <source>
        <strain evidence="5">W744_W776</strain>
    </source>
</reference>
<dbReference type="InterPro" id="IPR022175">
    <property type="entry name" value="BCAS3_dom"/>
</dbReference>
<feature type="compositionally biased region" description="Low complexity" evidence="2">
    <location>
        <begin position="459"/>
        <end position="476"/>
    </location>
</feature>